<evidence type="ECO:0000313" key="2">
    <source>
        <dbReference type="Proteomes" id="UP001162992"/>
    </source>
</evidence>
<name>A0ACC2DP01_DIPCM</name>
<sequence length="365" mass="42339">MATDAIDLLPSHDNVLYCDDAVNPDLPTEAMYSQIRKLSRYFVKSWSHFDDNDLGVAPISGGITNLILKVFVKGSNEEEQPITIRIFGPYTDEVIDRKRELQAILSLSAEGFGPKLIGLFANGMVQSYINARTLEPVDMSRPEIAALIAKEVRRLHETEIPGSREPQLWRDIQKFFDKASVISFEDSIKQKKYEAISFDEINKEIKKLQEVSDALNAPVVYCHNDLLSGNLMVSEKSNKLHLIDFEYGSYNYRGFDIGNHFNEYAGFECDYSLYPDKKAQFHFFRHYLHCKGSQEVSKIELEALYIETNFYALVSHLFWAIWGIVQARYSPINFDYLEYFRLRFGEYKRRKDEFPFLEKNCKVES</sequence>
<protein>
    <submittedName>
        <fullName evidence="1">Uncharacterized protein</fullName>
    </submittedName>
</protein>
<accession>A0ACC2DP01</accession>
<evidence type="ECO:0000313" key="1">
    <source>
        <dbReference type="EMBL" id="KAJ7555910.1"/>
    </source>
</evidence>
<organism evidence="1 2">
    <name type="scientific">Diphasiastrum complanatum</name>
    <name type="common">Issler's clubmoss</name>
    <name type="synonym">Lycopodium complanatum</name>
    <dbReference type="NCBI Taxonomy" id="34168"/>
    <lineage>
        <taxon>Eukaryota</taxon>
        <taxon>Viridiplantae</taxon>
        <taxon>Streptophyta</taxon>
        <taxon>Embryophyta</taxon>
        <taxon>Tracheophyta</taxon>
        <taxon>Lycopodiopsida</taxon>
        <taxon>Lycopodiales</taxon>
        <taxon>Lycopodiaceae</taxon>
        <taxon>Lycopodioideae</taxon>
        <taxon>Diphasiastrum</taxon>
    </lineage>
</organism>
<comment type="caution">
    <text evidence="1">The sequence shown here is derived from an EMBL/GenBank/DDBJ whole genome shotgun (WGS) entry which is preliminary data.</text>
</comment>
<proteinExistence type="predicted"/>
<gene>
    <name evidence="1" type="ORF">O6H91_05G060500</name>
</gene>
<dbReference type="EMBL" id="CM055096">
    <property type="protein sequence ID" value="KAJ7555910.1"/>
    <property type="molecule type" value="Genomic_DNA"/>
</dbReference>
<keyword evidence="2" id="KW-1185">Reference proteome</keyword>
<reference evidence="2" key="1">
    <citation type="journal article" date="2024" name="Proc. Natl. Acad. Sci. U.S.A.">
        <title>Extraordinary preservation of gene collinearity over three hundred million years revealed in homosporous lycophytes.</title>
        <authorList>
            <person name="Li C."/>
            <person name="Wickell D."/>
            <person name="Kuo L.Y."/>
            <person name="Chen X."/>
            <person name="Nie B."/>
            <person name="Liao X."/>
            <person name="Peng D."/>
            <person name="Ji J."/>
            <person name="Jenkins J."/>
            <person name="Williams M."/>
            <person name="Shu S."/>
            <person name="Plott C."/>
            <person name="Barry K."/>
            <person name="Rajasekar S."/>
            <person name="Grimwood J."/>
            <person name="Han X."/>
            <person name="Sun S."/>
            <person name="Hou Z."/>
            <person name="He W."/>
            <person name="Dai G."/>
            <person name="Sun C."/>
            <person name="Schmutz J."/>
            <person name="Leebens-Mack J.H."/>
            <person name="Li F.W."/>
            <person name="Wang L."/>
        </authorList>
    </citation>
    <scope>NUCLEOTIDE SEQUENCE [LARGE SCALE GENOMIC DNA]</scope>
    <source>
        <strain evidence="2">cv. PW_Plant_1</strain>
    </source>
</reference>
<dbReference type="Proteomes" id="UP001162992">
    <property type="component" value="Chromosome 5"/>
</dbReference>